<sequence length="66" mass="7361">MEEVYTGGDTVKAIKELEKTLRDSNSIATKQNRIMIGLTIAISLLTLAQVIFLVLSLFCPELIQHK</sequence>
<organism evidence="2 3">
    <name type="scientific">Candidatus Falkowbacteria bacterium RIFOXYA2_FULL_38_12</name>
    <dbReference type="NCBI Taxonomy" id="1797993"/>
    <lineage>
        <taxon>Bacteria</taxon>
        <taxon>Candidatus Falkowiibacteriota</taxon>
    </lineage>
</organism>
<protein>
    <submittedName>
        <fullName evidence="2">Uncharacterized protein</fullName>
    </submittedName>
</protein>
<dbReference type="AlphaFoldDB" id="A0A1F5S4P6"/>
<keyword evidence="1" id="KW-1133">Transmembrane helix</keyword>
<gene>
    <name evidence="2" type="ORF">A2257_02690</name>
</gene>
<keyword evidence="1" id="KW-0812">Transmembrane</keyword>
<feature type="transmembrane region" description="Helical" evidence="1">
    <location>
        <begin position="34"/>
        <end position="58"/>
    </location>
</feature>
<evidence type="ECO:0000313" key="2">
    <source>
        <dbReference type="EMBL" id="OGF21674.1"/>
    </source>
</evidence>
<dbReference type="Proteomes" id="UP000177407">
    <property type="component" value="Unassembled WGS sequence"/>
</dbReference>
<comment type="caution">
    <text evidence="2">The sequence shown here is derived from an EMBL/GenBank/DDBJ whole genome shotgun (WGS) entry which is preliminary data.</text>
</comment>
<keyword evidence="1" id="KW-0472">Membrane</keyword>
<accession>A0A1F5S4P6</accession>
<proteinExistence type="predicted"/>
<reference evidence="2 3" key="1">
    <citation type="journal article" date="2016" name="Nat. Commun.">
        <title>Thousands of microbial genomes shed light on interconnected biogeochemical processes in an aquifer system.</title>
        <authorList>
            <person name="Anantharaman K."/>
            <person name="Brown C.T."/>
            <person name="Hug L.A."/>
            <person name="Sharon I."/>
            <person name="Castelle C.J."/>
            <person name="Probst A.J."/>
            <person name="Thomas B.C."/>
            <person name="Singh A."/>
            <person name="Wilkins M.J."/>
            <person name="Karaoz U."/>
            <person name="Brodie E.L."/>
            <person name="Williams K.H."/>
            <person name="Hubbard S.S."/>
            <person name="Banfield J.F."/>
        </authorList>
    </citation>
    <scope>NUCLEOTIDE SEQUENCE [LARGE SCALE GENOMIC DNA]</scope>
</reference>
<evidence type="ECO:0000313" key="3">
    <source>
        <dbReference type="Proteomes" id="UP000177407"/>
    </source>
</evidence>
<name>A0A1F5S4P6_9BACT</name>
<evidence type="ECO:0000256" key="1">
    <source>
        <dbReference type="SAM" id="Phobius"/>
    </source>
</evidence>
<dbReference type="EMBL" id="MFGA01000002">
    <property type="protein sequence ID" value="OGF21674.1"/>
    <property type="molecule type" value="Genomic_DNA"/>
</dbReference>